<sequence length="78" mass="9409">MAVAAAARQRQSQRPQRKGRRWWRRPEKERRRRREEMRFGWLCEKEKEVHCFRDLEARDSSPWRIGALVAGINAMVSS</sequence>
<dbReference type="Proteomes" id="UP001372338">
    <property type="component" value="Unassembled WGS sequence"/>
</dbReference>
<feature type="compositionally biased region" description="Low complexity" evidence="1">
    <location>
        <begin position="1"/>
        <end position="14"/>
    </location>
</feature>
<name>A0AAN9HYU3_CROPI</name>
<reference evidence="2 3" key="1">
    <citation type="submission" date="2024-01" db="EMBL/GenBank/DDBJ databases">
        <title>The genomes of 5 underutilized Papilionoideae crops provide insights into root nodulation and disease resistanc.</title>
        <authorList>
            <person name="Yuan L."/>
        </authorList>
    </citation>
    <scope>NUCLEOTIDE SEQUENCE [LARGE SCALE GENOMIC DNA]</scope>
    <source>
        <strain evidence="2">ZHUSHIDOU_FW_LH</strain>
        <tissue evidence="2">Leaf</tissue>
    </source>
</reference>
<accession>A0AAN9HYU3</accession>
<comment type="caution">
    <text evidence="2">The sequence shown here is derived from an EMBL/GenBank/DDBJ whole genome shotgun (WGS) entry which is preliminary data.</text>
</comment>
<evidence type="ECO:0000256" key="1">
    <source>
        <dbReference type="SAM" id="MobiDB-lite"/>
    </source>
</evidence>
<gene>
    <name evidence="2" type="ORF">RIF29_24901</name>
</gene>
<organism evidence="2 3">
    <name type="scientific">Crotalaria pallida</name>
    <name type="common">Smooth rattlebox</name>
    <name type="synonym">Crotalaria striata</name>
    <dbReference type="NCBI Taxonomy" id="3830"/>
    <lineage>
        <taxon>Eukaryota</taxon>
        <taxon>Viridiplantae</taxon>
        <taxon>Streptophyta</taxon>
        <taxon>Embryophyta</taxon>
        <taxon>Tracheophyta</taxon>
        <taxon>Spermatophyta</taxon>
        <taxon>Magnoliopsida</taxon>
        <taxon>eudicotyledons</taxon>
        <taxon>Gunneridae</taxon>
        <taxon>Pentapetalae</taxon>
        <taxon>rosids</taxon>
        <taxon>fabids</taxon>
        <taxon>Fabales</taxon>
        <taxon>Fabaceae</taxon>
        <taxon>Papilionoideae</taxon>
        <taxon>50 kb inversion clade</taxon>
        <taxon>genistoids sensu lato</taxon>
        <taxon>core genistoids</taxon>
        <taxon>Crotalarieae</taxon>
        <taxon>Crotalaria</taxon>
    </lineage>
</organism>
<proteinExistence type="predicted"/>
<keyword evidence="3" id="KW-1185">Reference proteome</keyword>
<feature type="compositionally biased region" description="Basic and acidic residues" evidence="1">
    <location>
        <begin position="24"/>
        <end position="34"/>
    </location>
</feature>
<feature type="region of interest" description="Disordered" evidence="1">
    <location>
        <begin position="1"/>
        <end position="34"/>
    </location>
</feature>
<evidence type="ECO:0000313" key="2">
    <source>
        <dbReference type="EMBL" id="KAK7259297.1"/>
    </source>
</evidence>
<protein>
    <submittedName>
        <fullName evidence="2">Uncharacterized protein</fullName>
    </submittedName>
</protein>
<dbReference type="AlphaFoldDB" id="A0AAN9HYU3"/>
<evidence type="ECO:0000313" key="3">
    <source>
        <dbReference type="Proteomes" id="UP001372338"/>
    </source>
</evidence>
<dbReference type="EMBL" id="JAYWIO010000005">
    <property type="protein sequence ID" value="KAK7259297.1"/>
    <property type="molecule type" value="Genomic_DNA"/>
</dbReference>